<keyword evidence="2" id="KW-1185">Reference proteome</keyword>
<protein>
    <submittedName>
        <fullName evidence="1">Membrane protein</fullName>
    </submittedName>
</protein>
<dbReference type="RefSeq" id="WP_246118049.1">
    <property type="nucleotide sequence ID" value="NZ_BJXW01000009.1"/>
</dbReference>
<gene>
    <name evidence="1" type="primary">yvdQ</name>
    <name evidence="1" type="ORF">CQU01_08530</name>
</gene>
<sequence>MKITWHEEPFHSGEIYHLWQYLYDLKLSGVILQVYMNHSNDKKLKDFIDNLLEHGYEEEHGKIEFILKEIGVRLPPAPPDRPHVDVKDIPAGARMNDDEISRLILDELRQKMIQCSYLISLLTNESIIELFAHFHTHKINEMNKLILLIKENGWYIQPPTHVK</sequence>
<proteinExistence type="predicted"/>
<dbReference type="Pfam" id="PF11553">
    <property type="entry name" value="DUF3231"/>
    <property type="match status" value="1"/>
</dbReference>
<accession>A0A511UVH5</accession>
<dbReference type="Gene3D" id="1.20.1260.10">
    <property type="match status" value="1"/>
</dbReference>
<organism evidence="1 2">
    <name type="scientific">Cerasibacillus quisquiliarum</name>
    <dbReference type="NCBI Taxonomy" id="227865"/>
    <lineage>
        <taxon>Bacteria</taxon>
        <taxon>Bacillati</taxon>
        <taxon>Bacillota</taxon>
        <taxon>Bacilli</taxon>
        <taxon>Bacillales</taxon>
        <taxon>Bacillaceae</taxon>
        <taxon>Cerasibacillus</taxon>
    </lineage>
</organism>
<evidence type="ECO:0000313" key="1">
    <source>
        <dbReference type="EMBL" id="GEN30615.1"/>
    </source>
</evidence>
<evidence type="ECO:0000313" key="2">
    <source>
        <dbReference type="Proteomes" id="UP000321491"/>
    </source>
</evidence>
<dbReference type="AlphaFoldDB" id="A0A511UVH5"/>
<dbReference type="Proteomes" id="UP000321491">
    <property type="component" value="Unassembled WGS sequence"/>
</dbReference>
<dbReference type="InterPro" id="IPR012347">
    <property type="entry name" value="Ferritin-like"/>
</dbReference>
<comment type="caution">
    <text evidence="1">The sequence shown here is derived from an EMBL/GenBank/DDBJ whole genome shotgun (WGS) entry which is preliminary data.</text>
</comment>
<dbReference type="EMBL" id="BJXW01000009">
    <property type="protein sequence ID" value="GEN30615.1"/>
    <property type="molecule type" value="Genomic_DNA"/>
</dbReference>
<reference evidence="1 2" key="1">
    <citation type="submission" date="2019-07" db="EMBL/GenBank/DDBJ databases">
        <title>Whole genome shotgun sequence of Cerasibacillus quisquiliarum NBRC 102429.</title>
        <authorList>
            <person name="Hosoyama A."/>
            <person name="Uohara A."/>
            <person name="Ohji S."/>
            <person name="Ichikawa N."/>
        </authorList>
    </citation>
    <scope>NUCLEOTIDE SEQUENCE [LARGE SCALE GENOMIC DNA]</scope>
    <source>
        <strain evidence="1 2">NBRC 102429</strain>
    </source>
</reference>
<dbReference type="InterPro" id="IPR021617">
    <property type="entry name" value="DUF3231"/>
</dbReference>
<name>A0A511UVH5_9BACI</name>